<dbReference type="PROSITE" id="PS00028">
    <property type="entry name" value="ZINC_FINGER_C2H2_1"/>
    <property type="match status" value="2"/>
</dbReference>
<dbReference type="SUPFAM" id="SSF57667">
    <property type="entry name" value="beta-beta-alpha zinc fingers"/>
    <property type="match status" value="1"/>
</dbReference>
<dbReference type="Gene3D" id="3.30.160.60">
    <property type="entry name" value="Classic Zinc Finger"/>
    <property type="match status" value="1"/>
</dbReference>
<dbReference type="EMBL" id="CAXITT010000462">
    <property type="protein sequence ID" value="CAL1541956.1"/>
    <property type="molecule type" value="Genomic_DNA"/>
</dbReference>
<evidence type="ECO:0000313" key="8">
    <source>
        <dbReference type="Proteomes" id="UP001497497"/>
    </source>
</evidence>
<keyword evidence="4" id="KW-0862">Zinc</keyword>
<evidence type="ECO:0000256" key="4">
    <source>
        <dbReference type="ARBA" id="ARBA00022833"/>
    </source>
</evidence>
<keyword evidence="2" id="KW-0677">Repeat</keyword>
<dbReference type="InterPro" id="IPR036236">
    <property type="entry name" value="Znf_C2H2_sf"/>
</dbReference>
<evidence type="ECO:0000256" key="2">
    <source>
        <dbReference type="ARBA" id="ARBA00022737"/>
    </source>
</evidence>
<dbReference type="GO" id="GO:0008270">
    <property type="term" value="F:zinc ion binding"/>
    <property type="evidence" value="ECO:0007669"/>
    <property type="project" value="UniProtKB-KW"/>
</dbReference>
<proteinExistence type="predicted"/>
<dbReference type="PANTHER" id="PTHR24409">
    <property type="entry name" value="ZINC FINGER PROTEIN 142"/>
    <property type="match status" value="1"/>
</dbReference>
<reference evidence="7 8" key="1">
    <citation type="submission" date="2024-04" db="EMBL/GenBank/DDBJ databases">
        <authorList>
            <consortium name="Genoscope - CEA"/>
            <person name="William W."/>
        </authorList>
    </citation>
    <scope>NUCLEOTIDE SEQUENCE [LARGE SCALE GENOMIC DNA]</scope>
</reference>
<comment type="caution">
    <text evidence="7">The sequence shown here is derived from an EMBL/GenBank/DDBJ whole genome shotgun (WGS) entry which is preliminary data.</text>
</comment>
<keyword evidence="3 5" id="KW-0863">Zinc-finger</keyword>
<dbReference type="AlphaFoldDB" id="A0AAV2I6Y9"/>
<protein>
    <recommendedName>
        <fullName evidence="6">C2H2-type domain-containing protein</fullName>
    </recommendedName>
</protein>
<dbReference type="GO" id="GO:0000977">
    <property type="term" value="F:RNA polymerase II transcription regulatory region sequence-specific DNA binding"/>
    <property type="evidence" value="ECO:0007669"/>
    <property type="project" value="TreeGrafter"/>
</dbReference>
<evidence type="ECO:0000259" key="6">
    <source>
        <dbReference type="PROSITE" id="PS50157"/>
    </source>
</evidence>
<organism evidence="7 8">
    <name type="scientific">Lymnaea stagnalis</name>
    <name type="common">Great pond snail</name>
    <name type="synonym">Helix stagnalis</name>
    <dbReference type="NCBI Taxonomy" id="6523"/>
    <lineage>
        <taxon>Eukaryota</taxon>
        <taxon>Metazoa</taxon>
        <taxon>Spiralia</taxon>
        <taxon>Lophotrochozoa</taxon>
        <taxon>Mollusca</taxon>
        <taxon>Gastropoda</taxon>
        <taxon>Heterobranchia</taxon>
        <taxon>Euthyneura</taxon>
        <taxon>Panpulmonata</taxon>
        <taxon>Hygrophila</taxon>
        <taxon>Lymnaeoidea</taxon>
        <taxon>Lymnaeidae</taxon>
        <taxon>Lymnaea</taxon>
    </lineage>
</organism>
<evidence type="ECO:0000256" key="3">
    <source>
        <dbReference type="ARBA" id="ARBA00022771"/>
    </source>
</evidence>
<keyword evidence="1" id="KW-0479">Metal-binding</keyword>
<evidence type="ECO:0000313" key="7">
    <source>
        <dbReference type="EMBL" id="CAL1541956.1"/>
    </source>
</evidence>
<feature type="non-terminal residue" evidence="7">
    <location>
        <position position="401"/>
    </location>
</feature>
<gene>
    <name evidence="7" type="ORF">GSLYS_00015562001</name>
</gene>
<sequence length="401" mass="46075">FQVNKVKRCHYFLPDNVEQIIIMDDDTLLNGGPQGSSGEASVVLLDFSQKLSLVDDGEDVRPQRIVVDDGEDVRPQRTVSETCNLLDTNDEQRLVSPNIEIASEKSTVAAPNEGEEQMKFTCSCGERFDKSVQLASHRRWSCRLKEKTAQCEVCNNWFASDAGLRRHMKHAHGGIVSCDSCNLRFPNKIKLTHHWMEAHHDDSVEESKSLKCYVCGDTNFDSKFELECHLVVHKYEKHQEKLSQHGHWPHQTPCSPYPPPCLRRTLRQHLRPRWPFFPFHRPPFPFHHPPHFPFLHHIPFSPPGAASSAPRMERANPPGLSTADESVFTSVHGTPPQPPRHDHTYIEPTDTPAFFPPHLFKHHQHHRSHGKIKWKKYLKLMKKGIVPPLQMDPQYTKLSDV</sequence>
<dbReference type="PANTHER" id="PTHR24409:SF295">
    <property type="entry name" value="AZ2-RELATED"/>
    <property type="match status" value="1"/>
</dbReference>
<dbReference type="InterPro" id="IPR013087">
    <property type="entry name" value="Znf_C2H2_type"/>
</dbReference>
<dbReference type="GO" id="GO:0000981">
    <property type="term" value="F:DNA-binding transcription factor activity, RNA polymerase II-specific"/>
    <property type="evidence" value="ECO:0007669"/>
    <property type="project" value="TreeGrafter"/>
</dbReference>
<dbReference type="Proteomes" id="UP001497497">
    <property type="component" value="Unassembled WGS sequence"/>
</dbReference>
<dbReference type="GO" id="GO:0005634">
    <property type="term" value="C:nucleus"/>
    <property type="evidence" value="ECO:0007669"/>
    <property type="project" value="TreeGrafter"/>
</dbReference>
<accession>A0AAV2I6Y9</accession>
<feature type="domain" description="C2H2-type" evidence="6">
    <location>
        <begin position="149"/>
        <end position="177"/>
    </location>
</feature>
<dbReference type="SMART" id="SM00355">
    <property type="entry name" value="ZnF_C2H2"/>
    <property type="match status" value="3"/>
</dbReference>
<evidence type="ECO:0000256" key="5">
    <source>
        <dbReference type="PROSITE-ProRule" id="PRU00042"/>
    </source>
</evidence>
<evidence type="ECO:0000256" key="1">
    <source>
        <dbReference type="ARBA" id="ARBA00022723"/>
    </source>
</evidence>
<feature type="non-terminal residue" evidence="7">
    <location>
        <position position="1"/>
    </location>
</feature>
<name>A0AAV2I6Y9_LYMST</name>
<dbReference type="PROSITE" id="PS50157">
    <property type="entry name" value="ZINC_FINGER_C2H2_2"/>
    <property type="match status" value="1"/>
</dbReference>
<keyword evidence="8" id="KW-1185">Reference proteome</keyword>